<dbReference type="PANTHER" id="PTHR46929:SF4">
    <property type="entry name" value="MYB_SANT-LIKE DOMAIN-CONTAINING PROTEIN"/>
    <property type="match status" value="1"/>
</dbReference>
<evidence type="ECO:0000256" key="1">
    <source>
        <dbReference type="SAM" id="MobiDB-lite"/>
    </source>
</evidence>
<proteinExistence type="predicted"/>
<dbReference type="PANTHER" id="PTHR46929">
    <property type="entry name" value="EXPRESSED PROTEIN"/>
    <property type="match status" value="1"/>
</dbReference>
<evidence type="ECO:0000313" key="3">
    <source>
        <dbReference type="Proteomes" id="UP001603857"/>
    </source>
</evidence>
<comment type="caution">
    <text evidence="2">The sequence shown here is derived from an EMBL/GenBank/DDBJ whole genome shotgun (WGS) entry which is preliminary data.</text>
</comment>
<gene>
    <name evidence="2" type="ORF">Fmac_030221</name>
</gene>
<dbReference type="Proteomes" id="UP001603857">
    <property type="component" value="Unassembled WGS sequence"/>
</dbReference>
<evidence type="ECO:0000313" key="2">
    <source>
        <dbReference type="EMBL" id="KAL2321252.1"/>
    </source>
</evidence>
<name>A0ABD1LCK3_9FABA</name>
<dbReference type="AlphaFoldDB" id="A0ABD1LCK3"/>
<feature type="region of interest" description="Disordered" evidence="1">
    <location>
        <begin position="134"/>
        <end position="191"/>
    </location>
</feature>
<organism evidence="2 3">
    <name type="scientific">Flemingia macrophylla</name>
    <dbReference type="NCBI Taxonomy" id="520843"/>
    <lineage>
        <taxon>Eukaryota</taxon>
        <taxon>Viridiplantae</taxon>
        <taxon>Streptophyta</taxon>
        <taxon>Embryophyta</taxon>
        <taxon>Tracheophyta</taxon>
        <taxon>Spermatophyta</taxon>
        <taxon>Magnoliopsida</taxon>
        <taxon>eudicotyledons</taxon>
        <taxon>Gunneridae</taxon>
        <taxon>Pentapetalae</taxon>
        <taxon>rosids</taxon>
        <taxon>fabids</taxon>
        <taxon>Fabales</taxon>
        <taxon>Fabaceae</taxon>
        <taxon>Papilionoideae</taxon>
        <taxon>50 kb inversion clade</taxon>
        <taxon>NPAAA clade</taxon>
        <taxon>indigoferoid/millettioid clade</taxon>
        <taxon>Phaseoleae</taxon>
        <taxon>Flemingia</taxon>
    </lineage>
</organism>
<accession>A0ABD1LCK3</accession>
<sequence>MNRGKAIAPDSSIAVREFTKWTDGMDFRLLTDMLDEARLGNQKSLKDRWREVYDLFSGFAWDESTKRFSAEPEVWDELLTTKPSAAKWRINLIWYYDLMEELWGADRATGHMARIARQARRNINTSSLRVDLNDGVDNIPEEQPFDPGFDTAYRSPPHVDSYSPGDGTQSIPSAASTGTGGTSSSRGTKSKAPMVDVMDAQFDKLKTKLDVFTDYFGRGNDLTQRLSAIVERQVVAIERKNDLINEQINVMRRTSTVHYSESDIWDMLVRMNLPDEQIMVQCYDWLCNNPSHVRQLFGLPPHLRLNHLLKLMGASGMASGLRPTRKITSMDRKEKDLIRVFYSNLRGSEAGYLYSEVHKTKIKMKLADWLIVAGLKYQGHKLSFTNIPEDIEYDRDIALASMITPEMQGRNVRNVGSLNINDRLLHYVYVHILTPRSSNFAQLLQEDIFMLWAIKNNMLINWPHFIMEHMIKCRDNEMPLPYVILITQIMSHYDVDLSIDAAIDLGWQHCFYKKTLKKLNVVNVNGVWQHDRVNQDHGQNAEDEDQPMPEKHVADIGPQPIVQYDPQMLSQIWSDIQSLQEGLYNLNINVNSGIHGLQEGLNTLTTNVNRGFNTVHTRIDDLEKRFDDFQQSFE</sequence>
<dbReference type="EMBL" id="JBGMDY010000010">
    <property type="protein sequence ID" value="KAL2321252.1"/>
    <property type="molecule type" value="Genomic_DNA"/>
</dbReference>
<feature type="compositionally biased region" description="Low complexity" evidence="1">
    <location>
        <begin position="173"/>
        <end position="191"/>
    </location>
</feature>
<protein>
    <submittedName>
        <fullName evidence="2">Uncharacterized protein</fullName>
    </submittedName>
</protein>
<keyword evidence="3" id="KW-1185">Reference proteome</keyword>
<reference evidence="2 3" key="1">
    <citation type="submission" date="2024-08" db="EMBL/GenBank/DDBJ databases">
        <title>Insights into the chromosomal genome structure of Flemingia macrophylla.</title>
        <authorList>
            <person name="Ding Y."/>
            <person name="Zhao Y."/>
            <person name="Bi W."/>
            <person name="Wu M."/>
            <person name="Zhao G."/>
            <person name="Gong Y."/>
            <person name="Li W."/>
            <person name="Zhang P."/>
        </authorList>
    </citation>
    <scope>NUCLEOTIDE SEQUENCE [LARGE SCALE GENOMIC DNA]</scope>
    <source>
        <strain evidence="2">DYQJB</strain>
        <tissue evidence="2">Leaf</tissue>
    </source>
</reference>